<feature type="binding site" evidence="9">
    <location>
        <position position="130"/>
    </location>
    <ligand>
        <name>substrate</name>
    </ligand>
</feature>
<dbReference type="EMBL" id="MFIV01000070">
    <property type="protein sequence ID" value="OGF98639.1"/>
    <property type="molecule type" value="Genomic_DNA"/>
</dbReference>
<evidence type="ECO:0000313" key="11">
    <source>
        <dbReference type="EMBL" id="OGF98639.1"/>
    </source>
</evidence>
<feature type="binding site" evidence="9">
    <location>
        <position position="168"/>
    </location>
    <ligand>
        <name>FMN</name>
        <dbReference type="ChEBI" id="CHEBI:58210"/>
    </ligand>
</feature>
<comment type="caution">
    <text evidence="11">The sequence shown here is derived from an EMBL/GenBank/DDBJ whole genome shotgun (WGS) entry which is preliminary data.</text>
</comment>
<dbReference type="InterPro" id="IPR001295">
    <property type="entry name" value="Dihydroorotate_DH_CS"/>
</dbReference>
<evidence type="ECO:0000256" key="7">
    <source>
        <dbReference type="ARBA" id="ARBA00022975"/>
    </source>
</evidence>
<organism evidence="11 12">
    <name type="scientific">Candidatus Glassbacteria bacterium GWA2_58_10</name>
    <dbReference type="NCBI Taxonomy" id="1817865"/>
    <lineage>
        <taxon>Bacteria</taxon>
        <taxon>Candidatus Glassiibacteriota</taxon>
    </lineage>
</organism>
<feature type="binding site" evidence="9">
    <location>
        <position position="220"/>
    </location>
    <ligand>
        <name>FMN</name>
        <dbReference type="ChEBI" id="CHEBI:58210"/>
    </ligand>
</feature>
<comment type="catalytic activity">
    <reaction evidence="9">
        <text>(S)-dihydroorotate + A = orotate + AH2</text>
        <dbReference type="Rhea" id="RHEA:18073"/>
        <dbReference type="ChEBI" id="CHEBI:13193"/>
        <dbReference type="ChEBI" id="CHEBI:17499"/>
        <dbReference type="ChEBI" id="CHEBI:30839"/>
        <dbReference type="ChEBI" id="CHEBI:30864"/>
    </reaction>
</comment>
<dbReference type="FunFam" id="3.20.20.70:FF:000027">
    <property type="entry name" value="Dihydropyrimidine dehydrogenase [NADP(+)]"/>
    <property type="match status" value="1"/>
</dbReference>
<feature type="binding site" evidence="9">
    <location>
        <begin position="195"/>
        <end position="196"/>
    </location>
    <ligand>
        <name>substrate</name>
    </ligand>
</feature>
<feature type="binding site" evidence="9">
    <location>
        <position position="22"/>
    </location>
    <ligand>
        <name>FMN</name>
        <dbReference type="ChEBI" id="CHEBI:58210"/>
    </ligand>
</feature>
<dbReference type="GO" id="GO:0044205">
    <property type="term" value="P:'de novo' UMP biosynthetic process"/>
    <property type="evidence" value="ECO:0007669"/>
    <property type="project" value="UniProtKB-UniRule"/>
</dbReference>
<proteinExistence type="inferred from homology"/>
<dbReference type="NCBIfam" id="TIGR01037">
    <property type="entry name" value="pyrD_sub1_fam"/>
    <property type="match status" value="1"/>
</dbReference>
<dbReference type="PIRSF" id="PIRSF000164">
    <property type="entry name" value="DHO_oxidase"/>
    <property type="match status" value="1"/>
</dbReference>
<feature type="domain" description="Dihydroorotate dehydrogenase catalytic" evidence="10">
    <location>
        <begin position="5"/>
        <end position="292"/>
    </location>
</feature>
<feature type="binding site" evidence="9">
    <location>
        <position position="130"/>
    </location>
    <ligand>
        <name>FMN</name>
        <dbReference type="ChEBI" id="CHEBI:58210"/>
    </ligand>
</feature>
<dbReference type="InterPro" id="IPR033888">
    <property type="entry name" value="DHOD_1B"/>
</dbReference>
<keyword evidence="8 9" id="KW-0560">Oxidoreductase</keyword>
<dbReference type="InterPro" id="IPR049622">
    <property type="entry name" value="Dihydroorotate_DH_I"/>
</dbReference>
<feature type="binding site" evidence="9">
    <location>
        <begin position="46"/>
        <end position="47"/>
    </location>
    <ligand>
        <name>FMN</name>
        <dbReference type="ChEBI" id="CHEBI:58210"/>
    </ligand>
</feature>
<dbReference type="PROSITE" id="PS00911">
    <property type="entry name" value="DHODEHASE_1"/>
    <property type="match status" value="1"/>
</dbReference>
<dbReference type="GO" id="GO:0006207">
    <property type="term" value="P:'de novo' pyrimidine nucleobase biosynthetic process"/>
    <property type="evidence" value="ECO:0007669"/>
    <property type="project" value="InterPro"/>
</dbReference>
<evidence type="ECO:0000256" key="9">
    <source>
        <dbReference type="HAMAP-Rule" id="MF_00224"/>
    </source>
</evidence>
<feature type="binding site" evidence="9">
    <location>
        <begin position="273"/>
        <end position="274"/>
    </location>
    <ligand>
        <name>FMN</name>
        <dbReference type="ChEBI" id="CHEBI:58210"/>
    </ligand>
</feature>
<evidence type="ECO:0000256" key="8">
    <source>
        <dbReference type="ARBA" id="ARBA00023002"/>
    </source>
</evidence>
<evidence type="ECO:0000256" key="5">
    <source>
        <dbReference type="ARBA" id="ARBA00022630"/>
    </source>
</evidence>
<dbReference type="EC" id="1.3.-.-" evidence="9"/>
<comment type="similarity">
    <text evidence="3 9">Belongs to the dihydroorotate dehydrogenase family. Type 1 subfamily.</text>
</comment>
<evidence type="ECO:0000313" key="12">
    <source>
        <dbReference type="Proteomes" id="UP000176992"/>
    </source>
</evidence>
<evidence type="ECO:0000256" key="2">
    <source>
        <dbReference type="ARBA" id="ARBA00004725"/>
    </source>
</evidence>
<accession>A0A1F5YER7</accession>
<keyword evidence="5 9" id="KW-0285">Flavoprotein</keyword>
<dbReference type="InterPro" id="IPR012135">
    <property type="entry name" value="Dihydroorotate_DH_1_2"/>
</dbReference>
<keyword evidence="7 9" id="KW-0665">Pyrimidine biosynthesis</keyword>
<evidence type="ECO:0000259" key="10">
    <source>
        <dbReference type="Pfam" id="PF01180"/>
    </source>
</evidence>
<dbReference type="HAMAP" id="MF_00224">
    <property type="entry name" value="DHO_dh_type1"/>
    <property type="match status" value="1"/>
</dbReference>
<reference evidence="11 12" key="1">
    <citation type="journal article" date="2016" name="Nat. Commun.">
        <title>Thousands of microbial genomes shed light on interconnected biogeochemical processes in an aquifer system.</title>
        <authorList>
            <person name="Anantharaman K."/>
            <person name="Brown C.T."/>
            <person name="Hug L.A."/>
            <person name="Sharon I."/>
            <person name="Castelle C.J."/>
            <person name="Probst A.J."/>
            <person name="Thomas B.C."/>
            <person name="Singh A."/>
            <person name="Wilkins M.J."/>
            <person name="Karaoz U."/>
            <person name="Brodie E.L."/>
            <person name="Williams K.H."/>
            <person name="Hubbard S.S."/>
            <person name="Banfield J.F."/>
        </authorList>
    </citation>
    <scope>NUCLEOTIDE SEQUENCE [LARGE SCALE GENOMIC DNA]</scope>
</reference>
<feature type="binding site" evidence="9">
    <location>
        <position position="46"/>
    </location>
    <ligand>
        <name>substrate</name>
    </ligand>
</feature>
<dbReference type="PANTHER" id="PTHR48109">
    <property type="entry name" value="DIHYDROOROTATE DEHYDROGENASE (QUINONE), MITOCHONDRIAL-RELATED"/>
    <property type="match status" value="1"/>
</dbReference>
<dbReference type="NCBIfam" id="NF005574">
    <property type="entry name" value="PRK07259.1"/>
    <property type="match status" value="1"/>
</dbReference>
<evidence type="ECO:0000256" key="1">
    <source>
        <dbReference type="ARBA" id="ARBA00004496"/>
    </source>
</evidence>
<comment type="subcellular location">
    <subcellularLocation>
        <location evidence="1 9">Cytoplasm</location>
    </subcellularLocation>
</comment>
<gene>
    <name evidence="9" type="primary">pyrD</name>
    <name evidence="11" type="ORF">A2Z86_11685</name>
</gene>
<dbReference type="CDD" id="cd04740">
    <property type="entry name" value="DHOD_1B_like"/>
    <property type="match status" value="1"/>
</dbReference>
<dbReference type="Gene3D" id="3.20.20.70">
    <property type="entry name" value="Aldolase class I"/>
    <property type="match status" value="1"/>
</dbReference>
<dbReference type="SUPFAM" id="SSF51395">
    <property type="entry name" value="FMN-linked oxidoreductases"/>
    <property type="match status" value="1"/>
</dbReference>
<name>A0A1F5YER7_9BACT</name>
<dbReference type="PANTHER" id="PTHR48109:SF1">
    <property type="entry name" value="DIHYDROOROTATE DEHYDROGENASE (FUMARATE)"/>
    <property type="match status" value="1"/>
</dbReference>
<dbReference type="Proteomes" id="UP000176992">
    <property type="component" value="Unassembled WGS sequence"/>
</dbReference>
<evidence type="ECO:0000256" key="6">
    <source>
        <dbReference type="ARBA" id="ARBA00022643"/>
    </source>
</evidence>
<dbReference type="InterPro" id="IPR013785">
    <property type="entry name" value="Aldolase_TIM"/>
</dbReference>
<evidence type="ECO:0000256" key="3">
    <source>
        <dbReference type="ARBA" id="ARBA00008008"/>
    </source>
</evidence>
<feature type="binding site" evidence="9">
    <location>
        <begin position="251"/>
        <end position="252"/>
    </location>
    <ligand>
        <name>FMN</name>
        <dbReference type="ChEBI" id="CHEBI:58210"/>
    </ligand>
</feature>
<dbReference type="GO" id="GO:0004152">
    <property type="term" value="F:dihydroorotate dehydrogenase activity"/>
    <property type="evidence" value="ECO:0007669"/>
    <property type="project" value="UniProtKB-UniRule"/>
</dbReference>
<feature type="binding site" evidence="9">
    <location>
        <position position="102"/>
    </location>
    <ligand>
        <name>FMN</name>
        <dbReference type="ChEBI" id="CHEBI:58210"/>
    </ligand>
</feature>
<dbReference type="InterPro" id="IPR050074">
    <property type="entry name" value="DHO_dehydrogenase"/>
</dbReference>
<comment type="pathway">
    <text evidence="2 9">Pyrimidine metabolism; UMP biosynthesis via de novo pathway.</text>
</comment>
<feature type="active site" description="Nucleophile" evidence="9">
    <location>
        <position position="133"/>
    </location>
</feature>
<dbReference type="AlphaFoldDB" id="A0A1F5YER7"/>
<keyword evidence="4 9" id="KW-0963">Cytoplasm</keyword>
<dbReference type="GO" id="GO:0005737">
    <property type="term" value="C:cytoplasm"/>
    <property type="evidence" value="ECO:0007669"/>
    <property type="project" value="UniProtKB-SubCell"/>
</dbReference>
<keyword evidence="6 9" id="KW-0288">FMN</keyword>
<dbReference type="PROSITE" id="PS00912">
    <property type="entry name" value="DHODEHASE_2"/>
    <property type="match status" value="1"/>
</dbReference>
<comment type="function">
    <text evidence="9">Catalyzes the conversion of dihydroorotate to orotate.</text>
</comment>
<protein>
    <recommendedName>
        <fullName evidence="9">Dihydroorotate dehydrogenase</fullName>
        <shortName evidence="9">DHOD</shortName>
        <shortName evidence="9">DHODase</shortName>
        <shortName evidence="9">DHOdehase</shortName>
        <ecNumber evidence="9">1.3.-.-</ecNumber>
    </recommendedName>
</protein>
<sequence length="312" mass="32537">MGLDLTVNCLGLPFQNPVLVASGTFGYGDEYYEVMPFSELGGLVTKTITAARREGNPPPRIVETDSGMLNSIGLANVGLRVFLAEKLPWIAAHAGQARVVVNVAGFSVEEFIEVGTAVGGAKGVDALEVNLGCPNVRAGYIHFGADELSVRQVVAGIRKNVRLPLIAKLSPNVTDIGALAEAAVDAGADGLSLINTLPGMKIDPLKRRPVISMGFGGLSGPAIRPVGVACVYKVYQQMQRMEAPVPIVGIGGIASGRDALEYILAGASLVQVGTANFLHPRAAANVLQEIAAFCESEGVAKITDLVGLAHER</sequence>
<dbReference type="UniPathway" id="UPA00070"/>
<feature type="binding site" evidence="9">
    <location>
        <position position="194"/>
    </location>
    <ligand>
        <name>FMN</name>
        <dbReference type="ChEBI" id="CHEBI:58210"/>
    </ligand>
</feature>
<dbReference type="InterPro" id="IPR005720">
    <property type="entry name" value="Dihydroorotate_DH_cat"/>
</dbReference>
<comment type="cofactor">
    <cofactor evidence="9">
        <name>FMN</name>
        <dbReference type="ChEBI" id="CHEBI:58210"/>
    </cofactor>
    <text evidence="9">Binds 1 FMN per subunit.</text>
</comment>
<evidence type="ECO:0000256" key="4">
    <source>
        <dbReference type="ARBA" id="ARBA00022490"/>
    </source>
</evidence>
<feature type="binding site" evidence="9">
    <location>
        <begin position="70"/>
        <end position="74"/>
    </location>
    <ligand>
        <name>substrate</name>
    </ligand>
</feature>
<dbReference type="InterPro" id="IPR024920">
    <property type="entry name" value="Dihydroorotate_DH_1"/>
</dbReference>
<dbReference type="Pfam" id="PF01180">
    <property type="entry name" value="DHO_dh"/>
    <property type="match status" value="1"/>
</dbReference>